<sequence length="37" mass="4443">MKRLLFFIVVLVLITILQYIIVLIWQHTITSLLARFL</sequence>
<keyword evidence="1" id="KW-1133">Transmembrane helix</keyword>
<dbReference type="EMBL" id="CM000440">
    <property type="protein sequence ID" value="EDK87935.1"/>
    <property type="molecule type" value="Genomic_DNA"/>
</dbReference>
<evidence type="ECO:0000256" key="1">
    <source>
        <dbReference type="SAM" id="Phobius"/>
    </source>
</evidence>
<evidence type="ECO:0000313" key="2">
    <source>
        <dbReference type="EMBL" id="EDK87935.1"/>
    </source>
</evidence>
<proteinExistence type="predicted"/>
<reference evidence="2" key="2">
    <citation type="submission" date="2007-05" db="EMBL/GenBank/DDBJ databases">
        <title>Genome sequence of Fusobacterium nucleatum subspecies polymorphum - a genetically tractable Fusobacterium.</title>
        <authorList>
            <person name="Karpathy S.E."/>
            <person name="Xiang Q."/>
            <person name="Gioia J."/>
            <person name="Jiang H."/>
            <person name="Liu Y."/>
            <person name="Petrosino J.F."/>
            <person name="Yerrapragada S."/>
            <person name="Fox G.E."/>
            <person name="Kinder Haake S."/>
            <person name="Weinstock G.M."/>
            <person name="Highlander S.K."/>
        </authorList>
    </citation>
    <scope>NUCLEOTIDE SEQUENCE [LARGE SCALE GENOMIC DNA]</scope>
    <source>
        <strain evidence="2">ATCC 10953</strain>
    </source>
</reference>
<reference evidence="2" key="1">
    <citation type="submission" date="2006-07" db="EMBL/GenBank/DDBJ databases">
        <authorList>
            <person name="Qin X."/>
            <person name="Weinstock G.M."/>
        </authorList>
    </citation>
    <scope>NUCLEOTIDE SEQUENCE [LARGE SCALE GENOMIC DNA]</scope>
    <source>
        <strain evidence="2">ATCC 10953</strain>
    </source>
</reference>
<keyword evidence="1" id="KW-0472">Membrane</keyword>
<dbReference type="AlphaFoldDB" id="A5TSR0"/>
<dbReference type="HOGENOM" id="CLU_3344004_0_0_0"/>
<dbReference type="Proteomes" id="UP000001921">
    <property type="component" value="Chromosome"/>
</dbReference>
<organism evidence="2">
    <name type="scientific">Fusobacterium polymorphum ATCC 10953</name>
    <dbReference type="NCBI Taxonomy" id="393480"/>
    <lineage>
        <taxon>Bacteria</taxon>
        <taxon>Fusobacteriati</taxon>
        <taxon>Fusobacteriota</taxon>
        <taxon>Fusobacteriia</taxon>
        <taxon>Fusobacteriales</taxon>
        <taxon>Fusobacteriaceae</taxon>
        <taxon>Fusobacterium</taxon>
    </lineage>
</organism>
<accession>A5TSR0</accession>
<gene>
    <name evidence="2" type="ORF">FNP_0116</name>
</gene>
<feature type="transmembrane region" description="Helical" evidence="1">
    <location>
        <begin position="6"/>
        <end position="25"/>
    </location>
</feature>
<keyword evidence="1" id="KW-0812">Transmembrane</keyword>
<protein>
    <submittedName>
        <fullName evidence="2">Uncharacterized protein</fullName>
    </submittedName>
</protein>
<name>A5TSR0_FUSNP</name>